<reference evidence="2" key="1">
    <citation type="submission" date="2021-06" db="EMBL/GenBank/DDBJ databases">
        <authorList>
            <person name="Kallberg Y."/>
            <person name="Tangrot J."/>
            <person name="Rosling A."/>
        </authorList>
    </citation>
    <scope>NUCLEOTIDE SEQUENCE</scope>
    <source>
        <strain evidence="2">CL551</strain>
    </source>
</reference>
<keyword evidence="1" id="KW-0472">Membrane</keyword>
<evidence type="ECO:0000256" key="1">
    <source>
        <dbReference type="SAM" id="Phobius"/>
    </source>
</evidence>
<accession>A0A9N9FI21</accession>
<feature type="transmembrane region" description="Helical" evidence="1">
    <location>
        <begin position="172"/>
        <end position="191"/>
    </location>
</feature>
<organism evidence="2 3">
    <name type="scientific">Acaulospora morrowiae</name>
    <dbReference type="NCBI Taxonomy" id="94023"/>
    <lineage>
        <taxon>Eukaryota</taxon>
        <taxon>Fungi</taxon>
        <taxon>Fungi incertae sedis</taxon>
        <taxon>Mucoromycota</taxon>
        <taxon>Glomeromycotina</taxon>
        <taxon>Glomeromycetes</taxon>
        <taxon>Diversisporales</taxon>
        <taxon>Acaulosporaceae</taxon>
        <taxon>Acaulospora</taxon>
    </lineage>
</organism>
<dbReference type="EMBL" id="CAJVPV010002856">
    <property type="protein sequence ID" value="CAG8537847.1"/>
    <property type="molecule type" value="Genomic_DNA"/>
</dbReference>
<evidence type="ECO:0000313" key="2">
    <source>
        <dbReference type="EMBL" id="CAG8537847.1"/>
    </source>
</evidence>
<gene>
    <name evidence="2" type="ORF">AMORRO_LOCUS4983</name>
</gene>
<dbReference type="OrthoDB" id="2356201at2759"/>
<keyword evidence="1" id="KW-0812">Transmembrane</keyword>
<proteinExistence type="predicted"/>
<keyword evidence="3" id="KW-1185">Reference proteome</keyword>
<feature type="transmembrane region" description="Helical" evidence="1">
    <location>
        <begin position="39"/>
        <end position="60"/>
    </location>
</feature>
<dbReference type="AlphaFoldDB" id="A0A9N9FI21"/>
<evidence type="ECO:0000313" key="3">
    <source>
        <dbReference type="Proteomes" id="UP000789342"/>
    </source>
</evidence>
<dbReference type="Proteomes" id="UP000789342">
    <property type="component" value="Unassembled WGS sequence"/>
</dbReference>
<sequence length="202" mass="22803">MSSFSTLLNPIPQYATGSLPALAIMGESPVASFSGKFMWLLRCLGCPFTGLFYSFIIGGLKEDRCVYWLSSNKFKLIHKESDESGHNKEFPEPYYRPFGFYAFGTLALISQAQGTVNCNDWPHIPSLLSWAVPATLIRAIYGVVLIKNPDDIVNEHQITIAINDENRTYKRFTVLTTAFASIFYPWITFFLRSYPTAKEKGT</sequence>
<name>A0A9N9FI21_9GLOM</name>
<keyword evidence="1" id="KW-1133">Transmembrane helix</keyword>
<protein>
    <submittedName>
        <fullName evidence="2">6308_t:CDS:1</fullName>
    </submittedName>
</protein>
<comment type="caution">
    <text evidence="2">The sequence shown here is derived from an EMBL/GenBank/DDBJ whole genome shotgun (WGS) entry which is preliminary data.</text>
</comment>